<name>A0ABP8CC79_9FLAO</name>
<accession>A0ABP8CC79</accession>
<dbReference type="RefSeq" id="WP_344788504.1">
    <property type="nucleotide sequence ID" value="NZ_BAABCA010000005.1"/>
</dbReference>
<organism evidence="1 2">
    <name type="scientific">Postechiella marina</name>
    <dbReference type="NCBI Taxonomy" id="943941"/>
    <lineage>
        <taxon>Bacteria</taxon>
        <taxon>Pseudomonadati</taxon>
        <taxon>Bacteroidota</taxon>
        <taxon>Flavobacteriia</taxon>
        <taxon>Flavobacteriales</taxon>
        <taxon>Flavobacteriaceae</taxon>
        <taxon>Postechiella</taxon>
    </lineage>
</organism>
<dbReference type="Proteomes" id="UP001501496">
    <property type="component" value="Unassembled WGS sequence"/>
</dbReference>
<sequence length="381" mass="44737">MSKFRDAITFNSLKTFIMPWYNDLRPVSDDGKIDYSLVFPDLKNTERKRIIQDILDLREDLDLKVPEKNSDRSVLLASWNIKEFGHLNERLPDSYFFIAEIINRFDIVAIQEVKSKLDDLFIIMRLLGKNWSYIITDITEGHAGNKERFAYIFDTRKVNTSGLSGEIVLWDTLTQNSTVKQLKRTPAITGFTAGWKSFSLINVHFQPKKKANDIRKEEVDLLMAAIKEKLKRKHFWNENLIMLGDTNLYKTDGDIVDVITKSNFFEAESLKGKVTNVSETEVYDRIFLNVNKKYFHLEKDENGKDIGNVFKPFESVYSEEKRHFYHDYMLAHKDDPSTLTSDAKFKSYYHQYWKRNQLSDHNLVWIEFTIDSTNAFLKSKL</sequence>
<dbReference type="PANTHER" id="PTHR11371">
    <property type="entry name" value="DEOXYRIBONUCLEASE"/>
    <property type="match status" value="1"/>
</dbReference>
<evidence type="ECO:0000313" key="1">
    <source>
        <dbReference type="EMBL" id="GAA4237377.1"/>
    </source>
</evidence>
<dbReference type="PANTHER" id="PTHR11371:SF31">
    <property type="entry name" value="EXTRACELLULAR NUCLEASE"/>
    <property type="match status" value="1"/>
</dbReference>
<dbReference type="EMBL" id="BAABCA010000005">
    <property type="protein sequence ID" value="GAA4237377.1"/>
    <property type="molecule type" value="Genomic_DNA"/>
</dbReference>
<dbReference type="Gene3D" id="3.60.10.10">
    <property type="entry name" value="Endonuclease/exonuclease/phosphatase"/>
    <property type="match status" value="1"/>
</dbReference>
<dbReference type="SUPFAM" id="SSF56219">
    <property type="entry name" value="DNase I-like"/>
    <property type="match status" value="1"/>
</dbReference>
<reference evidence="2" key="1">
    <citation type="journal article" date="2019" name="Int. J. Syst. Evol. Microbiol.">
        <title>The Global Catalogue of Microorganisms (GCM) 10K type strain sequencing project: providing services to taxonomists for standard genome sequencing and annotation.</title>
        <authorList>
            <consortium name="The Broad Institute Genomics Platform"/>
            <consortium name="The Broad Institute Genome Sequencing Center for Infectious Disease"/>
            <person name="Wu L."/>
            <person name="Ma J."/>
        </authorList>
    </citation>
    <scope>NUCLEOTIDE SEQUENCE [LARGE SCALE GENOMIC DNA]</scope>
    <source>
        <strain evidence="2">JCM 17630</strain>
    </source>
</reference>
<comment type="caution">
    <text evidence="1">The sequence shown here is derived from an EMBL/GenBank/DDBJ whole genome shotgun (WGS) entry which is preliminary data.</text>
</comment>
<evidence type="ECO:0000313" key="2">
    <source>
        <dbReference type="Proteomes" id="UP001501496"/>
    </source>
</evidence>
<gene>
    <name evidence="1" type="ORF">GCM10022291_24040</name>
</gene>
<keyword evidence="2" id="KW-1185">Reference proteome</keyword>
<dbReference type="InterPro" id="IPR036691">
    <property type="entry name" value="Endo/exonu/phosph_ase_sf"/>
</dbReference>
<protein>
    <submittedName>
        <fullName evidence="1">Uncharacterized protein</fullName>
    </submittedName>
</protein>
<proteinExistence type="predicted"/>